<protein>
    <recommendedName>
        <fullName evidence="2">Alpha-galactosidase NEW3 domain-containing protein</fullName>
    </recommendedName>
</protein>
<dbReference type="InterPro" id="IPR018905">
    <property type="entry name" value="A-galactase_NEW3"/>
</dbReference>
<evidence type="ECO:0000259" key="2">
    <source>
        <dbReference type="Pfam" id="PF10633"/>
    </source>
</evidence>
<dbReference type="PANTHER" id="PTHR39198:SF1">
    <property type="entry name" value="ALPHA-GALACTOSIDASE NEW3 DOMAIN-CONTAINING PROTEIN"/>
    <property type="match status" value="1"/>
</dbReference>
<evidence type="ECO:0000256" key="1">
    <source>
        <dbReference type="SAM" id="Phobius"/>
    </source>
</evidence>
<dbReference type="Pfam" id="PF10633">
    <property type="entry name" value="NPCBM_assoc"/>
    <property type="match status" value="2"/>
</dbReference>
<comment type="caution">
    <text evidence="3">The sequence shown here is derived from an EMBL/GenBank/DDBJ whole genome shotgun (WGS) entry which is preliminary data.</text>
</comment>
<feature type="domain" description="Alpha-galactosidase NEW3" evidence="2">
    <location>
        <begin position="170"/>
        <end position="228"/>
    </location>
</feature>
<accession>A0A644WDZ8</accession>
<feature type="transmembrane region" description="Helical" evidence="1">
    <location>
        <begin position="355"/>
        <end position="375"/>
    </location>
</feature>
<feature type="domain" description="Alpha-galactosidase NEW3" evidence="2">
    <location>
        <begin position="262"/>
        <end position="336"/>
    </location>
</feature>
<keyword evidence="1" id="KW-1133">Transmembrane helix</keyword>
<dbReference type="InterPro" id="IPR013783">
    <property type="entry name" value="Ig-like_fold"/>
</dbReference>
<proteinExistence type="predicted"/>
<dbReference type="PANTHER" id="PTHR39198">
    <property type="entry name" value="HYPOTHETICAL MEMBRANE PROTEIN, CONSERVED"/>
    <property type="match status" value="1"/>
</dbReference>
<dbReference type="EMBL" id="VSSQ01000837">
    <property type="protein sequence ID" value="MPM02002.1"/>
    <property type="molecule type" value="Genomic_DNA"/>
</dbReference>
<keyword evidence="1" id="KW-0472">Membrane</keyword>
<organism evidence="3">
    <name type="scientific">bioreactor metagenome</name>
    <dbReference type="NCBI Taxonomy" id="1076179"/>
    <lineage>
        <taxon>unclassified sequences</taxon>
        <taxon>metagenomes</taxon>
        <taxon>ecological metagenomes</taxon>
    </lineage>
</organism>
<dbReference type="AlphaFoldDB" id="A0A644WDZ8"/>
<name>A0A644WDZ8_9ZZZZ</name>
<reference evidence="3" key="1">
    <citation type="submission" date="2019-08" db="EMBL/GenBank/DDBJ databases">
        <authorList>
            <person name="Kucharzyk K."/>
            <person name="Murdoch R.W."/>
            <person name="Higgins S."/>
            <person name="Loffler F."/>
        </authorList>
    </citation>
    <scope>NUCLEOTIDE SEQUENCE</scope>
</reference>
<keyword evidence="1" id="KW-0812">Transmembrane</keyword>
<gene>
    <name evidence="3" type="ORF">SDC9_48245</name>
</gene>
<sequence>MSDHHLSIKTGLLFLIILLGSLAETPAKTLELYTPFTKISVPPGETVNYPIDIINHDSITRNCTIYVSGLSSKWEYSLRADGWNINEVAVLPGEKKTITLQVVVPFEINKGNYNFRIIAGNLTVMPLSINVSQKGTLRTEFTSDQVNMQGHTASTFTFRTQLKNFTGEKQSFALSSVVPQGWSVIFKPNYQQATSVEIEPNQSKEISIEVKPPHTIKAGKYTIPVSASTGSTSALLNLEVDITGNYSIELTTPTGLLSSSIIAGKQKKIDLTIRNSGSTDLHDIQVNSSKPQGWEVSFEPDSIPIIPAGEAMTIVATVKAYEKAIPGDYTIGFNAQTPETKSNISYRLSVKTSLLWGWLGIIILLGTTGGIIFLFRKYGRR</sequence>
<evidence type="ECO:0000313" key="3">
    <source>
        <dbReference type="EMBL" id="MPM02002.1"/>
    </source>
</evidence>
<dbReference type="Gene3D" id="2.60.40.10">
    <property type="entry name" value="Immunoglobulins"/>
    <property type="match status" value="1"/>
</dbReference>